<dbReference type="InterPro" id="IPR025870">
    <property type="entry name" value="Glyoxalase-like_dom"/>
</dbReference>
<dbReference type="SUPFAM" id="SSF54593">
    <property type="entry name" value="Glyoxalase/Bleomycin resistance protein/Dihydroxybiphenyl dioxygenase"/>
    <property type="match status" value="2"/>
</dbReference>
<dbReference type="PANTHER" id="PTHR40265">
    <property type="entry name" value="BLL2707 PROTEIN"/>
    <property type="match status" value="1"/>
</dbReference>
<reference evidence="2 3" key="1">
    <citation type="submission" date="2018-12" db="EMBL/GenBank/DDBJ databases">
        <title>Genome Sequence of Candidatus Viridilinea halotolerans isolated from saline sulfide-rich spring.</title>
        <authorList>
            <person name="Grouzdev D.S."/>
            <person name="Burganskaya E.I."/>
            <person name="Krutkina M.S."/>
            <person name="Sukhacheva M.V."/>
            <person name="Gorlenko V.M."/>
        </authorList>
    </citation>
    <scope>NUCLEOTIDE SEQUENCE [LARGE SCALE GENOMIC DNA]</scope>
    <source>
        <strain evidence="2">Chok-6</strain>
    </source>
</reference>
<dbReference type="Gene3D" id="3.10.180.10">
    <property type="entry name" value="2,3-Dihydroxybiphenyl 1,2-Dioxygenase, domain 1"/>
    <property type="match status" value="1"/>
</dbReference>
<feature type="domain" description="Glyoxalase-like" evidence="1">
    <location>
        <begin position="5"/>
        <end position="179"/>
    </location>
</feature>
<dbReference type="InterPro" id="IPR029068">
    <property type="entry name" value="Glyas_Bleomycin-R_OHBP_Dase"/>
</dbReference>
<organism evidence="2 3">
    <name type="scientific">Candidatus Viridilinea halotolerans</name>
    <dbReference type="NCBI Taxonomy" id="2491704"/>
    <lineage>
        <taxon>Bacteria</taxon>
        <taxon>Bacillati</taxon>
        <taxon>Chloroflexota</taxon>
        <taxon>Chloroflexia</taxon>
        <taxon>Chloroflexales</taxon>
        <taxon>Chloroflexineae</taxon>
        <taxon>Oscillochloridaceae</taxon>
        <taxon>Candidatus Viridilinea</taxon>
    </lineage>
</organism>
<sequence length="255" mass="27419">MIQAIDHVVILVADLAAAIHDYEALGFRVMPGGEHTDGATHNALICFADGTYLELLAFRREAPGHRWWPHIAAGEGIIDFALLPQAIAEDVAAAHARGLHLAGPLEGGRVRHDGVHIVWQTAYGRAAELPFLCGDVTPRALRVPAGLAHQHPNGASGIFRLTVAVRDLEVSSARYAALLGRSPLVEPGRRLFKLGASYVVVQSSEPDVVESGTVMEYLELRGQGLAALALRRDRLAAVPRVLDPILTHGVRMLMA</sequence>
<evidence type="ECO:0000313" key="2">
    <source>
        <dbReference type="EMBL" id="RRR72019.1"/>
    </source>
</evidence>
<accession>A0A426U017</accession>
<dbReference type="EMBL" id="RSAS01000416">
    <property type="protein sequence ID" value="RRR72019.1"/>
    <property type="molecule type" value="Genomic_DNA"/>
</dbReference>
<dbReference type="Pfam" id="PF13468">
    <property type="entry name" value="Glyoxalase_3"/>
    <property type="match status" value="1"/>
</dbReference>
<dbReference type="AlphaFoldDB" id="A0A426U017"/>
<dbReference type="Proteomes" id="UP000280307">
    <property type="component" value="Unassembled WGS sequence"/>
</dbReference>
<comment type="caution">
    <text evidence="2">The sequence shown here is derived from an EMBL/GenBank/DDBJ whole genome shotgun (WGS) entry which is preliminary data.</text>
</comment>
<protein>
    <submittedName>
        <fullName evidence="2">VOC family protein</fullName>
    </submittedName>
</protein>
<name>A0A426U017_9CHLR</name>
<evidence type="ECO:0000259" key="1">
    <source>
        <dbReference type="Pfam" id="PF13468"/>
    </source>
</evidence>
<dbReference type="CDD" id="cd06587">
    <property type="entry name" value="VOC"/>
    <property type="match status" value="1"/>
</dbReference>
<proteinExistence type="predicted"/>
<dbReference type="PANTHER" id="PTHR40265:SF1">
    <property type="entry name" value="GLYOXALASE-LIKE DOMAIN-CONTAINING PROTEIN"/>
    <property type="match status" value="1"/>
</dbReference>
<gene>
    <name evidence="2" type="ORF">EI684_10710</name>
</gene>
<evidence type="ECO:0000313" key="3">
    <source>
        <dbReference type="Proteomes" id="UP000280307"/>
    </source>
</evidence>